<evidence type="ECO:0000256" key="1">
    <source>
        <dbReference type="SAM" id="MobiDB-lite"/>
    </source>
</evidence>
<feature type="compositionally biased region" description="Polar residues" evidence="1">
    <location>
        <begin position="489"/>
        <end position="505"/>
    </location>
</feature>
<feature type="region of interest" description="Disordered" evidence="1">
    <location>
        <begin position="680"/>
        <end position="715"/>
    </location>
</feature>
<dbReference type="OrthoDB" id="5563754at2759"/>
<feature type="domain" description="Skg3/CAF120-like PH-like" evidence="2">
    <location>
        <begin position="531"/>
        <end position="586"/>
    </location>
</feature>
<gene>
    <name evidence="3" type="ORF">KUCA_T00005463001</name>
</gene>
<dbReference type="RefSeq" id="XP_022461460.1">
    <property type="nucleotide sequence ID" value="XM_022600660.1"/>
</dbReference>
<feature type="domain" description="Skg3/CAF120-like PH-like" evidence="2">
    <location>
        <begin position="317"/>
        <end position="427"/>
    </location>
</feature>
<dbReference type="HOGENOM" id="CLU_017094_1_0_1"/>
<sequence length="847" mass="93827">MGLSKLWSFGKSKKSKQTTPGDKNKGTFTVNSFERTTPVQQQQQNLQYVRDQQNLQTHHKADSLPPQRSQEPQGPQGLTPPPAQFSRENSASPSRKSRPGSTIDSKRISSVPTSFLRQSTVLPARGQGGNYYHSSSPSQSSSGRGGLALTKGVNAALVSNPDVPAELVPIITLIHAQQARIYAETYLQIPCEDEVDGSKSWMVVTAKLSGTELTIWEVDEERPNEVVSDVDGSFKPIYINIVDANFSYMPTPQDPSGESFFDLAIHLTTTKSYLFRFGSADDLHYFYSALLLSQFEYRQLQESFTGALFSVKAVHFSDVRTLLDPSNRFVKSDWCIIRFPFLNNKWIRCYVSIIPGDKVSTKKSKIGKESKSKPGKVEIYTQKTNNKKFLLASVVNAKSCFSVYPENPSFINNNSLIRLSGDCFVNETLLSELISAKNPENLGGERSRSSSMGQRLTSKGSSSSLRMFNASGVTSPNANSNVNATANAHSRSSSLNKSRLTNRMRSPSMASLDSSNSSFSLTKKSKHKNLNVLNTHLCYIIPESHSGVPPVETMIRNLIPMMNVFRLYGRPLKFISDKSERTSMLFGLPQLPHTQYLDAENAYKLLDLNIGNSVAEDWNNFDWMQVFKEMVVFKLSKGWSGTGSVFDTFRDGLLYSKERQEEEDYYNAEDVKLEFVSFKDTESDAGPSSPTSPLRTSLSRPNSPFGLPNSPTIPSNLATARVLQPSTDEYNSLSPAFHGDHSGLYNLDDSGSWPSPKAATATAESSPTINSDDSESSYSSARDVGSKEAPVSARQTYKSLLQPFREPAITRPISNESLRKKQISLVVQAARDEDSEQNIYQVEGVKS</sequence>
<feature type="region of interest" description="Disordered" evidence="1">
    <location>
        <begin position="1"/>
        <end position="146"/>
    </location>
</feature>
<dbReference type="Pfam" id="PF25381">
    <property type="entry name" value="PH_26"/>
    <property type="match status" value="2"/>
</dbReference>
<dbReference type="GeneID" id="34522848"/>
<feature type="compositionally biased region" description="Low complexity" evidence="1">
    <location>
        <begin position="473"/>
        <end position="488"/>
    </location>
</feature>
<evidence type="ECO:0000313" key="4">
    <source>
        <dbReference type="Proteomes" id="UP000019384"/>
    </source>
</evidence>
<evidence type="ECO:0000313" key="3">
    <source>
        <dbReference type="EMBL" id="CDK29475.1"/>
    </source>
</evidence>
<feature type="compositionally biased region" description="Polar residues" evidence="1">
    <location>
        <begin position="86"/>
        <end position="121"/>
    </location>
</feature>
<accession>W6MXU1</accession>
<feature type="compositionally biased region" description="Polar residues" evidence="1">
    <location>
        <begin position="449"/>
        <end position="466"/>
    </location>
</feature>
<dbReference type="InterPro" id="IPR058155">
    <property type="entry name" value="Skg3/CAF120-like_PH"/>
</dbReference>
<feature type="region of interest" description="Disordered" evidence="1">
    <location>
        <begin position="748"/>
        <end position="794"/>
    </location>
</feature>
<protein>
    <recommendedName>
        <fullName evidence="2">Skg3/CAF120-like PH-like domain-containing protein</fullName>
    </recommendedName>
</protein>
<evidence type="ECO:0000259" key="2">
    <source>
        <dbReference type="Pfam" id="PF25381"/>
    </source>
</evidence>
<keyword evidence="4" id="KW-1185">Reference proteome</keyword>
<feature type="compositionally biased region" description="Low complexity" evidence="1">
    <location>
        <begin position="40"/>
        <end position="53"/>
    </location>
</feature>
<proteinExistence type="predicted"/>
<dbReference type="Proteomes" id="UP000019384">
    <property type="component" value="Unassembled WGS sequence"/>
</dbReference>
<dbReference type="AlphaFoldDB" id="W6MXU1"/>
<organism evidence="3 4">
    <name type="scientific">Kuraishia capsulata CBS 1993</name>
    <dbReference type="NCBI Taxonomy" id="1382522"/>
    <lineage>
        <taxon>Eukaryota</taxon>
        <taxon>Fungi</taxon>
        <taxon>Dikarya</taxon>
        <taxon>Ascomycota</taxon>
        <taxon>Saccharomycotina</taxon>
        <taxon>Pichiomycetes</taxon>
        <taxon>Pichiales</taxon>
        <taxon>Pichiaceae</taxon>
        <taxon>Kuraishia</taxon>
    </lineage>
</organism>
<dbReference type="EMBL" id="HG793130">
    <property type="protein sequence ID" value="CDK29475.1"/>
    <property type="molecule type" value="Genomic_DNA"/>
</dbReference>
<name>W6MXU1_9ASCO</name>
<reference evidence="3" key="1">
    <citation type="submission" date="2013-12" db="EMBL/GenBank/DDBJ databases">
        <authorList>
            <person name="Genoscope - CEA"/>
        </authorList>
    </citation>
    <scope>NUCLEOTIDE SEQUENCE</scope>
    <source>
        <strain evidence="3">CBS 1993</strain>
    </source>
</reference>
<feature type="compositionally biased region" description="Polar residues" evidence="1">
    <location>
        <begin position="17"/>
        <end position="39"/>
    </location>
</feature>
<feature type="compositionally biased region" description="Low complexity" evidence="1">
    <location>
        <begin position="506"/>
        <end position="518"/>
    </location>
</feature>
<feature type="region of interest" description="Disordered" evidence="1">
    <location>
        <begin position="440"/>
        <end position="518"/>
    </location>
</feature>
<dbReference type="STRING" id="1382522.W6MXU1"/>
<feature type="compositionally biased region" description="Low complexity" evidence="1">
    <location>
        <begin position="687"/>
        <end position="701"/>
    </location>
</feature>
<reference evidence="3" key="2">
    <citation type="submission" date="2014-02" db="EMBL/GenBank/DDBJ databases">
        <title>Complete DNA sequence of /Kuraishia capsulata/ illustrates novel genomic features among budding yeasts (/Saccharomycotina/).</title>
        <authorList>
            <person name="Morales L."/>
            <person name="Noel B."/>
            <person name="Porcel B."/>
            <person name="Marcet-Houben M."/>
            <person name="Hullo M-F."/>
            <person name="Sacerdot C."/>
            <person name="Tekaia F."/>
            <person name="Leh-Louis V."/>
            <person name="Despons L."/>
            <person name="Khanna V."/>
            <person name="Aury J-M."/>
            <person name="Barbe V."/>
            <person name="Couloux A."/>
            <person name="Labadie K."/>
            <person name="Pelletier E."/>
            <person name="Souciet J-L."/>
            <person name="Boekhout T."/>
            <person name="Gabaldon T."/>
            <person name="Wincker P."/>
            <person name="Dujon B."/>
        </authorList>
    </citation>
    <scope>NUCLEOTIDE SEQUENCE</scope>
    <source>
        <strain evidence="3">CBS 1993</strain>
    </source>
</reference>